<feature type="transmembrane region" description="Helical" evidence="2">
    <location>
        <begin position="246"/>
        <end position="268"/>
    </location>
</feature>
<gene>
    <name evidence="3" type="ORF">FCULG_00011292</name>
</gene>
<feature type="transmembrane region" description="Helical" evidence="2">
    <location>
        <begin position="329"/>
        <end position="351"/>
    </location>
</feature>
<dbReference type="OrthoDB" id="5429634at2759"/>
<dbReference type="PANTHER" id="PTHR35395">
    <property type="entry name" value="DUF6536 DOMAIN-CONTAINING PROTEIN"/>
    <property type="match status" value="1"/>
</dbReference>
<feature type="region of interest" description="Disordered" evidence="1">
    <location>
        <begin position="1"/>
        <end position="27"/>
    </location>
</feature>
<evidence type="ECO:0000313" key="4">
    <source>
        <dbReference type="Proteomes" id="UP000241587"/>
    </source>
</evidence>
<dbReference type="PANTHER" id="PTHR35395:SF1">
    <property type="entry name" value="DUF6536 DOMAIN-CONTAINING PROTEIN"/>
    <property type="match status" value="1"/>
</dbReference>
<feature type="transmembrane region" description="Helical" evidence="2">
    <location>
        <begin position="460"/>
        <end position="484"/>
    </location>
</feature>
<dbReference type="AlphaFoldDB" id="A0A2T4H4N8"/>
<keyword evidence="2" id="KW-0812">Transmembrane</keyword>
<dbReference type="OMA" id="NTHMERD"/>
<name>A0A2T4H4N8_FUSCU</name>
<organism evidence="3 4">
    <name type="scientific">Fusarium culmorum</name>
    <dbReference type="NCBI Taxonomy" id="5516"/>
    <lineage>
        <taxon>Eukaryota</taxon>
        <taxon>Fungi</taxon>
        <taxon>Dikarya</taxon>
        <taxon>Ascomycota</taxon>
        <taxon>Pezizomycotina</taxon>
        <taxon>Sordariomycetes</taxon>
        <taxon>Hypocreomycetidae</taxon>
        <taxon>Hypocreales</taxon>
        <taxon>Nectriaceae</taxon>
        <taxon>Fusarium</taxon>
    </lineage>
</organism>
<reference evidence="3 4" key="1">
    <citation type="submission" date="2018-02" db="EMBL/GenBank/DDBJ databases">
        <title>Fusarium culmorum secondary metabolites in fungal-bacterial-plant interactions.</title>
        <authorList>
            <person name="Schmidt R."/>
        </authorList>
    </citation>
    <scope>NUCLEOTIDE SEQUENCE [LARGE SCALE GENOMIC DNA]</scope>
    <source>
        <strain evidence="3 4">PV</strain>
    </source>
</reference>
<comment type="caution">
    <text evidence="3">The sequence shown here is derived from an EMBL/GenBank/DDBJ whole genome shotgun (WGS) entry which is preliminary data.</text>
</comment>
<sequence length="604" mass="67967">MAKPLLHESDGLLNPNSNMDRFVDNDSKENTKKTDNWKVSLISGSCACTAVFIVNLGFTIWSSVSLKDIEDSTKTSRRIMYEVSRFTLSSYSYEVFVADRDLHLLENYPRYKHQNYSVTAIFKSRNIIVSQLDNLTALECINKYGVAFQAERIDVILVVDNSTSKIESKQTHEINSTLSHNVRRGGCIAADYDWICPMLSCNKNPCHAQLPEIKRQPDDWITRYGDKVKYCLSQPALQRCRLNFDISIASIVLVVNFVKAIVLAYIVIRPPKEPLFVLGDAIQSFMTRPDENSCGSCLASARTVHEGLVDTKRIAAPERRGVAVTRTRWLFSFVMYGVTFSVSWGLLGYGIDQIYGPDDFKSLWGLGFGTANELTLIYGSAGFSNEPQREPQNIFPKVLVSNIPQLIFSILYFQYNSLYTAMAAAKEWSDFGRKRRPLRVSSSPRGQQRSRYFLQLPYRYSIPLILVSILVHWMLSQSIFIVIVEEYENIIRAFNIEGTVVTCGYSPLAIICVVTTSGLMAVAIIITALRRLPTGMPVAASCSLAIAAACRQPDGVPHPEEASLLPLQWGVMTIERKGSDREITDHCGFSHEPVEKPEDGHMYY</sequence>
<dbReference type="Proteomes" id="UP000241587">
    <property type="component" value="Unassembled WGS sequence"/>
</dbReference>
<proteinExistence type="predicted"/>
<feature type="compositionally biased region" description="Basic and acidic residues" evidence="1">
    <location>
        <begin position="1"/>
        <end position="10"/>
    </location>
</feature>
<protein>
    <submittedName>
        <fullName evidence="3">Uncharacterized protein</fullName>
    </submittedName>
</protein>
<feature type="transmembrane region" description="Helical" evidence="2">
    <location>
        <begin position="41"/>
        <end position="64"/>
    </location>
</feature>
<keyword evidence="2" id="KW-1133">Transmembrane helix</keyword>
<keyword evidence="4" id="KW-1185">Reference proteome</keyword>
<accession>A0A2T4H4N8</accession>
<evidence type="ECO:0000256" key="2">
    <source>
        <dbReference type="SAM" id="Phobius"/>
    </source>
</evidence>
<evidence type="ECO:0000313" key="3">
    <source>
        <dbReference type="EMBL" id="PTD10781.1"/>
    </source>
</evidence>
<feature type="transmembrane region" description="Helical" evidence="2">
    <location>
        <begin position="504"/>
        <end position="529"/>
    </location>
</feature>
<dbReference type="EMBL" id="PVEM01000002">
    <property type="protein sequence ID" value="PTD10781.1"/>
    <property type="molecule type" value="Genomic_DNA"/>
</dbReference>
<keyword evidence="2" id="KW-0472">Membrane</keyword>
<evidence type="ECO:0000256" key="1">
    <source>
        <dbReference type="SAM" id="MobiDB-lite"/>
    </source>
</evidence>